<dbReference type="CDD" id="cd04301">
    <property type="entry name" value="NAT_SF"/>
    <property type="match status" value="1"/>
</dbReference>
<dbReference type="Proteomes" id="UP000186026">
    <property type="component" value="Unassembled WGS sequence"/>
</dbReference>
<feature type="domain" description="N-acetyltransferase" evidence="1">
    <location>
        <begin position="5"/>
        <end position="156"/>
    </location>
</feature>
<keyword evidence="3" id="KW-1185">Reference proteome</keyword>
<dbReference type="PROSITE" id="PS51186">
    <property type="entry name" value="GNAT"/>
    <property type="match status" value="1"/>
</dbReference>
<sequence length="176" mass="19714">MTNKISLRQETKDDFKKVFELNQIAFGQENEAKLVDALRKNQTAFVPELSIVATDNNKIVGHILFTKINIKDDTGNLKESLGLAPMAVRPELQKSGIGGQLIKKGFEVAKELGFKSVIVLGHEHYYPRFGFQSADKWKIKAPFEVPSNVFMAIELVTDGLRDISGTVVYPKEFETV</sequence>
<name>A0A1N7PMU8_9BACT</name>
<dbReference type="EMBL" id="FTOP01000018">
    <property type="protein sequence ID" value="SIT11886.1"/>
    <property type="molecule type" value="Genomic_DNA"/>
</dbReference>
<gene>
    <name evidence="2" type="ORF">SAMN05421761_11823</name>
</gene>
<dbReference type="GO" id="GO:0016747">
    <property type="term" value="F:acyltransferase activity, transferring groups other than amino-acyl groups"/>
    <property type="evidence" value="ECO:0007669"/>
    <property type="project" value="InterPro"/>
</dbReference>
<keyword evidence="2" id="KW-0808">Transferase</keyword>
<dbReference type="InterPro" id="IPR000182">
    <property type="entry name" value="GNAT_dom"/>
</dbReference>
<dbReference type="RefSeq" id="WP_076502763.1">
    <property type="nucleotide sequence ID" value="NZ_FTOP01000018.1"/>
</dbReference>
<evidence type="ECO:0000313" key="3">
    <source>
        <dbReference type="Proteomes" id="UP000186026"/>
    </source>
</evidence>
<dbReference type="Gene3D" id="3.40.630.30">
    <property type="match status" value="1"/>
</dbReference>
<dbReference type="PANTHER" id="PTHR43617:SF2">
    <property type="entry name" value="UPF0039 PROTEIN SLL0451"/>
    <property type="match status" value="1"/>
</dbReference>
<dbReference type="Pfam" id="PF00583">
    <property type="entry name" value="Acetyltransf_1"/>
    <property type="match status" value="1"/>
</dbReference>
<dbReference type="InterPro" id="IPR050276">
    <property type="entry name" value="MshD_Acetyltransferase"/>
</dbReference>
<dbReference type="OrthoDB" id="9797178at2"/>
<protein>
    <submittedName>
        <fullName evidence="2">Predicted N-acetyltransferase YhbS</fullName>
    </submittedName>
</protein>
<evidence type="ECO:0000259" key="1">
    <source>
        <dbReference type="PROSITE" id="PS51186"/>
    </source>
</evidence>
<dbReference type="PANTHER" id="PTHR43617">
    <property type="entry name" value="L-AMINO ACID N-ACETYLTRANSFERASE"/>
    <property type="match status" value="1"/>
</dbReference>
<reference evidence="3" key="1">
    <citation type="submission" date="2017-01" db="EMBL/GenBank/DDBJ databases">
        <authorList>
            <person name="Varghese N."/>
            <person name="Submissions S."/>
        </authorList>
    </citation>
    <scope>NUCLEOTIDE SEQUENCE [LARGE SCALE GENOMIC DNA]</scope>
    <source>
        <strain evidence="3">DSM 46698</strain>
    </source>
</reference>
<dbReference type="SUPFAM" id="SSF55729">
    <property type="entry name" value="Acyl-CoA N-acyltransferases (Nat)"/>
    <property type="match status" value="1"/>
</dbReference>
<organism evidence="2 3">
    <name type="scientific">Belliella pelovolcani</name>
    <dbReference type="NCBI Taxonomy" id="529505"/>
    <lineage>
        <taxon>Bacteria</taxon>
        <taxon>Pseudomonadati</taxon>
        <taxon>Bacteroidota</taxon>
        <taxon>Cytophagia</taxon>
        <taxon>Cytophagales</taxon>
        <taxon>Cyclobacteriaceae</taxon>
        <taxon>Belliella</taxon>
    </lineage>
</organism>
<proteinExistence type="predicted"/>
<evidence type="ECO:0000313" key="2">
    <source>
        <dbReference type="EMBL" id="SIT11886.1"/>
    </source>
</evidence>
<dbReference type="STRING" id="529505.SAMN05421761_11823"/>
<dbReference type="InterPro" id="IPR016181">
    <property type="entry name" value="Acyl_CoA_acyltransferase"/>
</dbReference>
<accession>A0A1N7PMU8</accession>
<dbReference type="AlphaFoldDB" id="A0A1N7PMU8"/>